<proteinExistence type="predicted"/>
<evidence type="ECO:0000256" key="2">
    <source>
        <dbReference type="SAM" id="MobiDB-lite"/>
    </source>
</evidence>
<feature type="compositionally biased region" description="Polar residues" evidence="2">
    <location>
        <begin position="75"/>
        <end position="89"/>
    </location>
</feature>
<keyword evidence="4" id="KW-1185">Reference proteome</keyword>
<dbReference type="Proteomes" id="UP000593847">
    <property type="component" value="Chromosome"/>
</dbReference>
<dbReference type="AlphaFoldDB" id="A0A7L9GIE7"/>
<dbReference type="KEGG" id="ptai:ICN73_05190"/>
<evidence type="ECO:0000256" key="1">
    <source>
        <dbReference type="SAM" id="Coils"/>
    </source>
</evidence>
<feature type="region of interest" description="Disordered" evidence="2">
    <location>
        <begin position="75"/>
        <end position="99"/>
    </location>
</feature>
<keyword evidence="1" id="KW-0175">Coiled coil</keyword>
<protein>
    <submittedName>
        <fullName evidence="3">Uncharacterized protein</fullName>
    </submittedName>
</protein>
<dbReference type="RefSeq" id="WP_014755053.1">
    <property type="nucleotide sequence ID" value="NZ_CP062699.1"/>
</dbReference>
<sequence>MLINDEGFELGMPSHEEMIAHEVLLLRHENELACQQLTKAHEDIHKLVDVNSALNQQVTALRQERACMELNLNRQGGISPWGSQSSSANRAEPSLYPLL</sequence>
<dbReference type="EMBL" id="CP062699">
    <property type="protein sequence ID" value="QOJ92276.1"/>
    <property type="molecule type" value="Genomic_DNA"/>
</dbReference>
<organism evidence="3 4">
    <name type="scientific">Pseudomonas taiwanensis</name>
    <dbReference type="NCBI Taxonomy" id="470150"/>
    <lineage>
        <taxon>Bacteria</taxon>
        <taxon>Pseudomonadati</taxon>
        <taxon>Pseudomonadota</taxon>
        <taxon>Gammaproteobacteria</taxon>
        <taxon>Pseudomonadales</taxon>
        <taxon>Pseudomonadaceae</taxon>
        <taxon>Pseudomonas</taxon>
    </lineage>
</organism>
<evidence type="ECO:0000313" key="3">
    <source>
        <dbReference type="EMBL" id="QOJ92276.1"/>
    </source>
</evidence>
<accession>A0A7L9GIE7</accession>
<reference evidence="3" key="1">
    <citation type="submission" date="2020-09" db="EMBL/GenBank/DDBJ databases">
        <title>Complete genome sequence of Pseudomonas taiwanensis CC, a plant growth-promoting and biotite-weathering strain.</title>
        <authorList>
            <person name="Cheng C."/>
        </authorList>
    </citation>
    <scope>NUCLEOTIDE SEQUENCE [LARGE SCALE GENOMIC DNA]</scope>
    <source>
        <strain evidence="3">WRS8</strain>
    </source>
</reference>
<evidence type="ECO:0000313" key="4">
    <source>
        <dbReference type="Proteomes" id="UP000593847"/>
    </source>
</evidence>
<name>A0A7L9GIE7_9PSED</name>
<gene>
    <name evidence="3" type="ORF">ICN73_05190</name>
</gene>
<feature type="coiled-coil region" evidence="1">
    <location>
        <begin position="44"/>
        <end position="71"/>
    </location>
</feature>